<protein>
    <submittedName>
        <fullName evidence="2">PIN domain-containing protein</fullName>
    </submittedName>
</protein>
<proteinExistence type="predicted"/>
<organism evidence="2 3">
    <name type="scientific">Mesorhizobium calcicola</name>
    <dbReference type="NCBI Taxonomy" id="1300310"/>
    <lineage>
        <taxon>Bacteria</taxon>
        <taxon>Pseudomonadati</taxon>
        <taxon>Pseudomonadota</taxon>
        <taxon>Alphaproteobacteria</taxon>
        <taxon>Hyphomicrobiales</taxon>
        <taxon>Phyllobacteriaceae</taxon>
        <taxon>Mesorhizobium</taxon>
    </lineage>
</organism>
<gene>
    <name evidence="2" type="ORF">ACFSQT_14220</name>
</gene>
<dbReference type="Pfam" id="PF16289">
    <property type="entry name" value="PIN_12"/>
    <property type="match status" value="1"/>
</dbReference>
<dbReference type="Proteomes" id="UP001597349">
    <property type="component" value="Unassembled WGS sequence"/>
</dbReference>
<dbReference type="RefSeq" id="WP_379019570.1">
    <property type="nucleotide sequence ID" value="NZ_JBHUGY010000021.1"/>
</dbReference>
<dbReference type="EMBL" id="JBHUGY010000021">
    <property type="protein sequence ID" value="MFD2054207.1"/>
    <property type="molecule type" value="Genomic_DNA"/>
</dbReference>
<accession>A0ABW4WFL9</accession>
<feature type="domain" description="DUF4935" evidence="1">
    <location>
        <begin position="5"/>
        <end position="182"/>
    </location>
</feature>
<dbReference type="InterPro" id="IPR032557">
    <property type="entry name" value="DUF4935"/>
</dbReference>
<comment type="caution">
    <text evidence="2">The sequence shown here is derived from an EMBL/GenBank/DDBJ whole genome shotgun (WGS) entry which is preliminary data.</text>
</comment>
<sequence length="343" mass="39374">MLRLLLDTSVWLDVAKDWRQQPVLGALRELVREGEIMLVVPDVVRDEFARNKDRVAADARRSLQSHFRQVCEAVNRFGDDGTKLDTLSRLHEVDHRIVINNEAVYDSIWQIDVLLAGGHRMRTTKAIKQRVTERALAGLAPYHRSRNSVGDAVIVECYAAMAKAAADDGNPCAFATHNVKDFSDESGDRREPHPDLAAMFDSEASTFWVSLVDVLRHVDPDLLDDQDAEFNWTQEPRKLSEILEAAHLLDRQVWYNRHWNLRWEIQEGKVKVTPKSEYSTQPYRQDQILDTVWAGALKAAKRTEQEIGKENLGPWTDFEWGMVNGKLSAIRWVLGEDWDELYT</sequence>
<keyword evidence="3" id="KW-1185">Reference proteome</keyword>
<name>A0ABW4WFL9_9HYPH</name>
<evidence type="ECO:0000313" key="2">
    <source>
        <dbReference type="EMBL" id="MFD2054207.1"/>
    </source>
</evidence>
<evidence type="ECO:0000259" key="1">
    <source>
        <dbReference type="Pfam" id="PF16289"/>
    </source>
</evidence>
<evidence type="ECO:0000313" key="3">
    <source>
        <dbReference type="Proteomes" id="UP001597349"/>
    </source>
</evidence>
<dbReference type="InterPro" id="IPR029060">
    <property type="entry name" value="PIN-like_dom_sf"/>
</dbReference>
<dbReference type="SUPFAM" id="SSF88723">
    <property type="entry name" value="PIN domain-like"/>
    <property type="match status" value="1"/>
</dbReference>
<reference evidence="3" key="1">
    <citation type="journal article" date="2019" name="Int. J. Syst. Evol. Microbiol.">
        <title>The Global Catalogue of Microorganisms (GCM) 10K type strain sequencing project: providing services to taxonomists for standard genome sequencing and annotation.</title>
        <authorList>
            <consortium name="The Broad Institute Genomics Platform"/>
            <consortium name="The Broad Institute Genome Sequencing Center for Infectious Disease"/>
            <person name="Wu L."/>
            <person name="Ma J."/>
        </authorList>
    </citation>
    <scope>NUCLEOTIDE SEQUENCE [LARGE SCALE GENOMIC DNA]</scope>
    <source>
        <strain evidence="3">CGMCC 1.16226</strain>
    </source>
</reference>